<comment type="caution">
    <text evidence="4">The sequence shown here is derived from an EMBL/GenBank/DDBJ whole genome shotgun (WGS) entry which is preliminary data.</text>
</comment>
<sequence length="2287" mass="258474">MFQTLDEHGKTLKDIGKDVSEVLNQVNLLSTKDHVDINKIPIPYVRVVIQLQNAREKQEETVFSYFVNVGKILNGEDSSNNNNLHTPVVAALTHSLQEITGDSKDIEDIKHECIAIYIQCYSLQSLVALINDYMSGELSAKFRPFVLELQKICGYENVDLEVSIFEKDFVQCLDKFLLKVKRRLGKITYDVIKSAVQDFVSVDSSRGDQSIEMNITGGLEDQGALSESTYDPKSDEECECAESLISDGSDSSGELRSGDDNVDTDDKICLESKLLNTDAHKKGHSLEDECDMQEMYEERKQEELKVKKDMAVNNTEMKFGIGPEGSLYECTDATCNQPVEIPKRSEVITVVNEEPGHSVPQTSGMEQSKQGLRDTHHTLIKQIRAYEHEGKEEAFDCSTSNGKEFPLQYTVIRTQNDNKQTLNKATDDSMQNRSKRVFYQNKDIYKPSNERSLVLNNTNASNDSEVQTVDGLDDISETKMDSEIIQTLHYENINVSRNTCDFKPNNDNNVTLSNKNKNMHADAGDGYHEDEEVEVKEDEDTDSDERDESEENLEKGQKNESDKETDKEGECEISVANLKTSGHFDFPYNEESNVTKTTIFERKNSATYTFNNKMKDIVNPDVMFQRKDCAHITEQERPLESTSVHAKHYDENYCAKTMIDGFPDKLDCYRITLEQDLEQVTSSKIYRTTWDFQIESRMPLKEVSLMECDTAFNISGITDGDKAVPDIPCMCQKWTNNASCDGMCKYSVKVHFNSLCYGKFQQTVKFDFGSEVGKKTMRITMKAIEDIKQIKSEYLTYHGKQWNSDCYDIIPFNPNNLSNAKEDHLDKYSLLSLSTDEYATDVSGESTRENYKLAMHKLLFAEEFDRKQRIAEFDMSTCLTHVSESSVVTNFEGRVQRQDKLFANIQLNDEFKADTLAAQLLFRDTNYVLIRPLTDDTKTKVYEVLILRLQKDSIVVQVTDTFVNDVDFSSKKEIPIEVQMQLNRSNLLNMHKAIDNLDGLHLVLPENFPHLDISETPMSPIDEDLDKCNKNQRDAIRKAAVTGVMEAPPLLIVGPFGTGKTFTIAQATKYIIHKESSARVLICTHSNSEADIYIKEYFHSYVKSGHEEARPLRVVFQHRWAHTVSEDVKPYCLLTNDVPYPHFREPTIDDIKTSRIVVTTMGTADVLTRVVPKGYFTHIFLDEAAQVLETELLVPLSIAGPETRVILAGDYMQMSPVLYSKVCRKNDFQTSLIERLNKSYPKGSVYKIILCENYRSNSAIVDFTSAFYDYPLKAVKNQPRHDELYPLAFFAVRGEEKMLEDDVKSGYYNEDEVQEVVEQVQFLTQYRTKAWTELSENDICVVAPYHLQVMYIRQELRKNRLSSVCVERIDNVQGKEFMVIIISTVRTKAPIDEDDELDLGFLSNIRLCNTAMTRAQSLIITVGDPFALCGFGQCRDFWKCYIEQCNDSRSLIGIEWRRFQFKCEKDTQNRTLPTAFPFLPKQTRSHLDNRRMTVDLQKCESNIKSNEHSTLRITTLHDLIDDYLKQSKQTIEQFNSIADTNTSSLEHDNLVHLQPQQNSLSGPSYQETSTSDLRNQQHPFIALSNQQPLTYSSNQQSTAGFSQHDSSISVENPLPDVTTPIYALPGESLQHSQNSILSQGFSPASRLNQQYTAIPGRQQNATISGPNNTHLQHNTVPSVGFQSGYVPNINSLPSHLNGFGTFGFSQNAVQSISNSLNESQPTSMNYNLRQSQNANNFQPPNNVAFFESQTQGHLLSGAPAYNQMPNQPPYNAFGFSPQYSYLPQQTHNSYGWRPPGYNNIPMENIPRIPYMGSNAIFMNAPHHLLGQSIINVSHGQMPDPTGNSLLRGMNSAPNALSFFPLRFPMQANVRPELLTSGKGPTAQLTVKMPPLPQPIDTSMHTCVSQDTLPEQTSNSHMEKGNANNNILSPSFESLLKESMIPIYISSTSGDQGQCKGLASMESKESATNHCSDGVNIVPNEGIESVTKTKNKTEAFDANNAKVQNVNLCPPEDSSKNASGNEFSPMSMRSRKKSESHIDEKTSNDKLKESPKSCNFHNDMTTTKKTLKDMAVTDKNCDKKIIDDTQNEKHNDTEEQFEPVHMKSYSDALRISPVKIEGKTKVSSEPGNAKIRTKAVQQANSSKASKRQQHSFKTPQKKQSENIERKWNAAQKRRTLSEGTEEHETLTDWTEIGATKKRIATVIAQGQSTRPQGQSSTRFTPESSSIPADQDVMKKSARPTFAQFMQTNDALNPPISRKTKSKYAHNNDFHKLKNPTLGDFLPKSGSNS</sequence>
<feature type="region of interest" description="Disordered" evidence="1">
    <location>
        <begin position="497"/>
        <end position="570"/>
    </location>
</feature>
<feature type="region of interest" description="Disordered" evidence="1">
    <location>
        <begin position="2244"/>
        <end position="2287"/>
    </location>
</feature>
<dbReference type="InterPro" id="IPR047187">
    <property type="entry name" value="SF1_C_Upf1"/>
</dbReference>
<dbReference type="InterPro" id="IPR041679">
    <property type="entry name" value="DNA2/NAM7-like_C"/>
</dbReference>
<feature type="region of interest" description="Disordered" evidence="1">
    <location>
        <begin position="2002"/>
        <end position="2055"/>
    </location>
</feature>
<feature type="compositionally biased region" description="Basic and acidic residues" evidence="1">
    <location>
        <begin position="2032"/>
        <end position="2050"/>
    </location>
</feature>
<dbReference type="InterPro" id="IPR041677">
    <property type="entry name" value="DNA2/NAM7_AAA_11"/>
</dbReference>
<evidence type="ECO:0000259" key="2">
    <source>
        <dbReference type="Pfam" id="PF13086"/>
    </source>
</evidence>
<dbReference type="PANTHER" id="PTHR10887">
    <property type="entry name" value="DNA2/NAM7 HELICASE FAMILY"/>
    <property type="match status" value="1"/>
</dbReference>
<feature type="compositionally biased region" description="Basic and acidic residues" evidence="1">
    <location>
        <begin position="552"/>
        <end position="570"/>
    </location>
</feature>
<name>A0A9D4L9F8_DREPO</name>
<dbReference type="GO" id="GO:0004386">
    <property type="term" value="F:helicase activity"/>
    <property type="evidence" value="ECO:0007669"/>
    <property type="project" value="InterPro"/>
</dbReference>
<dbReference type="SUPFAM" id="SSF52540">
    <property type="entry name" value="P-loop containing nucleoside triphosphate hydrolases"/>
    <property type="match status" value="1"/>
</dbReference>
<dbReference type="GO" id="GO:0035194">
    <property type="term" value="P:regulatory ncRNA-mediated post-transcriptional gene silencing"/>
    <property type="evidence" value="ECO:0007669"/>
    <property type="project" value="TreeGrafter"/>
</dbReference>
<feature type="domain" description="DNA2/NAM7 helicase helicase" evidence="2">
    <location>
        <begin position="1028"/>
        <end position="1132"/>
    </location>
</feature>
<feature type="domain" description="DNA2/NAM7 helicase helicase" evidence="2">
    <location>
        <begin position="1151"/>
        <end position="1221"/>
    </location>
</feature>
<evidence type="ECO:0008006" key="6">
    <source>
        <dbReference type="Google" id="ProtNLM"/>
    </source>
</evidence>
<dbReference type="Pfam" id="PF13087">
    <property type="entry name" value="AAA_12"/>
    <property type="match status" value="1"/>
</dbReference>
<dbReference type="FunFam" id="3.40.50.300:FF:000419">
    <property type="entry name" value="Probable helicase with zinc finger domain"/>
    <property type="match status" value="1"/>
</dbReference>
<dbReference type="GO" id="GO:0043186">
    <property type="term" value="C:P granule"/>
    <property type="evidence" value="ECO:0007669"/>
    <property type="project" value="TreeGrafter"/>
</dbReference>
<evidence type="ECO:0000259" key="3">
    <source>
        <dbReference type="Pfam" id="PF13087"/>
    </source>
</evidence>
<organism evidence="4 5">
    <name type="scientific">Dreissena polymorpha</name>
    <name type="common">Zebra mussel</name>
    <name type="synonym">Mytilus polymorpha</name>
    <dbReference type="NCBI Taxonomy" id="45954"/>
    <lineage>
        <taxon>Eukaryota</taxon>
        <taxon>Metazoa</taxon>
        <taxon>Spiralia</taxon>
        <taxon>Lophotrochozoa</taxon>
        <taxon>Mollusca</taxon>
        <taxon>Bivalvia</taxon>
        <taxon>Autobranchia</taxon>
        <taxon>Heteroconchia</taxon>
        <taxon>Euheterodonta</taxon>
        <taxon>Imparidentia</taxon>
        <taxon>Neoheterodontei</taxon>
        <taxon>Myida</taxon>
        <taxon>Dreissenoidea</taxon>
        <taxon>Dreissenidae</taxon>
        <taxon>Dreissena</taxon>
    </lineage>
</organism>
<dbReference type="Pfam" id="PF13086">
    <property type="entry name" value="AAA_11"/>
    <property type="match status" value="2"/>
</dbReference>
<reference evidence="4" key="1">
    <citation type="journal article" date="2019" name="bioRxiv">
        <title>The Genome of the Zebra Mussel, Dreissena polymorpha: A Resource for Invasive Species Research.</title>
        <authorList>
            <person name="McCartney M.A."/>
            <person name="Auch B."/>
            <person name="Kono T."/>
            <person name="Mallez S."/>
            <person name="Zhang Y."/>
            <person name="Obille A."/>
            <person name="Becker A."/>
            <person name="Abrahante J.E."/>
            <person name="Garbe J."/>
            <person name="Badalamenti J.P."/>
            <person name="Herman A."/>
            <person name="Mangelson H."/>
            <person name="Liachko I."/>
            <person name="Sullivan S."/>
            <person name="Sone E.D."/>
            <person name="Koren S."/>
            <person name="Silverstein K.A.T."/>
            <person name="Beckman K.B."/>
            <person name="Gohl D.M."/>
        </authorList>
    </citation>
    <scope>NUCLEOTIDE SEQUENCE</scope>
    <source>
        <strain evidence="4">Duluth1</strain>
        <tissue evidence="4">Whole animal</tissue>
    </source>
</reference>
<dbReference type="EMBL" id="JAIWYP010000003">
    <property type="protein sequence ID" value="KAH3853743.1"/>
    <property type="molecule type" value="Genomic_DNA"/>
</dbReference>
<feature type="region of interest" description="Disordered" evidence="1">
    <location>
        <begin position="1591"/>
        <end position="1610"/>
    </location>
</feature>
<keyword evidence="5" id="KW-1185">Reference proteome</keyword>
<feature type="domain" description="DNA2/NAM7 helicase-like C-terminal" evidence="3">
    <location>
        <begin position="1229"/>
        <end position="1424"/>
    </location>
</feature>
<dbReference type="GO" id="GO:0005829">
    <property type="term" value="C:cytosol"/>
    <property type="evidence" value="ECO:0007669"/>
    <property type="project" value="TreeGrafter"/>
</dbReference>
<evidence type="ECO:0000313" key="4">
    <source>
        <dbReference type="EMBL" id="KAH3853743.1"/>
    </source>
</evidence>
<reference evidence="4" key="2">
    <citation type="submission" date="2020-11" db="EMBL/GenBank/DDBJ databases">
        <authorList>
            <person name="McCartney M.A."/>
            <person name="Auch B."/>
            <person name="Kono T."/>
            <person name="Mallez S."/>
            <person name="Becker A."/>
            <person name="Gohl D.M."/>
            <person name="Silverstein K.A.T."/>
            <person name="Koren S."/>
            <person name="Bechman K.B."/>
            <person name="Herman A."/>
            <person name="Abrahante J.E."/>
            <person name="Garbe J."/>
        </authorList>
    </citation>
    <scope>NUCLEOTIDE SEQUENCE</scope>
    <source>
        <strain evidence="4">Duluth1</strain>
        <tissue evidence="4">Whole animal</tissue>
    </source>
</reference>
<proteinExistence type="predicted"/>
<dbReference type="PANTHER" id="PTHR10887:SF365">
    <property type="entry name" value="HELICASE WITH ZINC FINGER DOMAIN-RELATED"/>
    <property type="match status" value="1"/>
</dbReference>
<feature type="region of interest" description="Disordered" evidence="1">
    <location>
        <begin position="2203"/>
        <end position="2232"/>
    </location>
</feature>
<protein>
    <recommendedName>
        <fullName evidence="6">Helicase with zinc finger domain</fullName>
    </recommendedName>
</protein>
<dbReference type="InterPro" id="IPR045055">
    <property type="entry name" value="DNA2/NAM7-like"/>
</dbReference>
<feature type="compositionally biased region" description="Acidic residues" evidence="1">
    <location>
        <begin position="528"/>
        <end position="551"/>
    </location>
</feature>
<dbReference type="Proteomes" id="UP000828390">
    <property type="component" value="Unassembled WGS sequence"/>
</dbReference>
<feature type="compositionally biased region" description="Polar residues" evidence="1">
    <location>
        <begin position="2203"/>
        <end position="2226"/>
    </location>
</feature>
<evidence type="ECO:0000256" key="1">
    <source>
        <dbReference type="SAM" id="MobiDB-lite"/>
    </source>
</evidence>
<gene>
    <name evidence="4" type="ORF">DPMN_096275</name>
</gene>
<evidence type="ECO:0000313" key="5">
    <source>
        <dbReference type="Proteomes" id="UP000828390"/>
    </source>
</evidence>
<accession>A0A9D4L9F8</accession>
<feature type="compositionally biased region" description="Polar residues" evidence="1">
    <location>
        <begin position="497"/>
        <end position="516"/>
    </location>
</feature>
<feature type="region of interest" description="Disordered" evidence="1">
    <location>
        <begin position="2116"/>
        <end position="2163"/>
    </location>
</feature>
<dbReference type="InterPro" id="IPR027417">
    <property type="entry name" value="P-loop_NTPase"/>
</dbReference>
<dbReference type="CDD" id="cd18808">
    <property type="entry name" value="SF1_C_Upf1"/>
    <property type="match status" value="1"/>
</dbReference>
<dbReference type="Gene3D" id="3.40.50.300">
    <property type="entry name" value="P-loop containing nucleotide triphosphate hydrolases"/>
    <property type="match status" value="2"/>
</dbReference>